<name>A0A7H9BL02_9NEIS</name>
<gene>
    <name evidence="2" type="ORF">HQ393_12935</name>
</gene>
<proteinExistence type="predicted"/>
<accession>A0A7H9BL02</accession>
<dbReference type="KEGG" id="chiz:HQ393_12935"/>
<dbReference type="EMBL" id="CP058627">
    <property type="protein sequence ID" value="QLG89072.1"/>
    <property type="molecule type" value="Genomic_DNA"/>
</dbReference>
<feature type="chain" id="PRO_5028826444" evidence="1">
    <location>
        <begin position="25"/>
        <end position="83"/>
    </location>
</feature>
<dbReference type="Proteomes" id="UP000509597">
    <property type="component" value="Chromosome"/>
</dbReference>
<evidence type="ECO:0000256" key="1">
    <source>
        <dbReference type="SAM" id="SignalP"/>
    </source>
</evidence>
<dbReference type="AlphaFoldDB" id="A0A7H9BL02"/>
<protein>
    <submittedName>
        <fullName evidence="2">Uncharacterized protein</fullName>
    </submittedName>
</protein>
<dbReference type="RefSeq" id="WP_179355573.1">
    <property type="nucleotide sequence ID" value="NZ_CP058627.1"/>
</dbReference>
<keyword evidence="3" id="KW-1185">Reference proteome</keyword>
<reference evidence="2 3" key="1">
    <citation type="submission" date="2020-07" db="EMBL/GenBank/DDBJ databases">
        <title>Complete genome sequence of Chitinibacter sp. 2T18.</title>
        <authorList>
            <person name="Bae J.-W."/>
            <person name="Choi J.-W."/>
        </authorList>
    </citation>
    <scope>NUCLEOTIDE SEQUENCE [LARGE SCALE GENOMIC DNA]</scope>
    <source>
        <strain evidence="2 3">2T18</strain>
    </source>
</reference>
<evidence type="ECO:0000313" key="3">
    <source>
        <dbReference type="Proteomes" id="UP000509597"/>
    </source>
</evidence>
<evidence type="ECO:0000313" key="2">
    <source>
        <dbReference type="EMBL" id="QLG89072.1"/>
    </source>
</evidence>
<feature type="signal peptide" evidence="1">
    <location>
        <begin position="1"/>
        <end position="24"/>
    </location>
</feature>
<sequence length="83" mass="9174">MTLKTVKPLVLATLGLLLALPVAADCKSLKIAPIRLSNGAILAHTRGDIFHAKGLDADTYNVHLNNRKYVLMRINFEHFQCFG</sequence>
<organism evidence="2 3">
    <name type="scientific">Chitinibacter bivalviorum</name>
    <dbReference type="NCBI Taxonomy" id="2739434"/>
    <lineage>
        <taxon>Bacteria</taxon>
        <taxon>Pseudomonadati</taxon>
        <taxon>Pseudomonadota</taxon>
        <taxon>Betaproteobacteria</taxon>
        <taxon>Neisseriales</taxon>
        <taxon>Chitinibacteraceae</taxon>
        <taxon>Chitinibacter</taxon>
    </lineage>
</organism>
<keyword evidence="1" id="KW-0732">Signal</keyword>